<dbReference type="SUPFAM" id="SSF46626">
    <property type="entry name" value="Cytochrome c"/>
    <property type="match status" value="1"/>
</dbReference>
<evidence type="ECO:0000256" key="7">
    <source>
        <dbReference type="ARBA" id="ARBA00023004"/>
    </source>
</evidence>
<keyword evidence="7 9" id="KW-0408">Iron</keyword>
<accession>A0ABT0RJZ0</accession>
<dbReference type="InterPro" id="IPR009056">
    <property type="entry name" value="Cyt_c-like_dom"/>
</dbReference>
<dbReference type="PRINTS" id="PR00603">
    <property type="entry name" value="CYTOCHROMEC1"/>
</dbReference>
<evidence type="ECO:0000256" key="2">
    <source>
        <dbReference type="ARBA" id="ARBA00016165"/>
    </source>
</evidence>
<keyword evidence="4 11" id="KW-0812">Transmembrane</keyword>
<keyword evidence="5 9" id="KW-0479">Metal-binding</keyword>
<feature type="transmembrane region" description="Helical" evidence="11">
    <location>
        <begin position="253"/>
        <end position="272"/>
    </location>
</feature>
<dbReference type="PANTHER" id="PTHR10266:SF3">
    <property type="entry name" value="CYTOCHROME C1, HEME PROTEIN, MITOCHONDRIAL"/>
    <property type="match status" value="1"/>
</dbReference>
<evidence type="ECO:0000256" key="4">
    <source>
        <dbReference type="ARBA" id="ARBA00022692"/>
    </source>
</evidence>
<evidence type="ECO:0000256" key="11">
    <source>
        <dbReference type="SAM" id="Phobius"/>
    </source>
</evidence>
<dbReference type="Gene3D" id="1.10.760.10">
    <property type="entry name" value="Cytochrome c-like domain"/>
    <property type="match status" value="1"/>
</dbReference>
<evidence type="ECO:0000256" key="10">
    <source>
        <dbReference type="SAM" id="MobiDB-lite"/>
    </source>
</evidence>
<comment type="caution">
    <text evidence="13">The sequence shown here is derived from an EMBL/GenBank/DDBJ whole genome shotgun (WGS) entry which is preliminary data.</text>
</comment>
<evidence type="ECO:0000256" key="1">
    <source>
        <dbReference type="ARBA" id="ARBA00004370"/>
    </source>
</evidence>
<dbReference type="RefSeq" id="WP_249846856.1">
    <property type="nucleotide sequence ID" value="NZ_JAMGBD010000001.1"/>
</dbReference>
<feature type="region of interest" description="Disordered" evidence="10">
    <location>
        <begin position="110"/>
        <end position="133"/>
    </location>
</feature>
<dbReference type="Gene3D" id="1.20.5.100">
    <property type="entry name" value="Cytochrome c1, transmembrane anchor, C-terminal"/>
    <property type="match status" value="1"/>
</dbReference>
<evidence type="ECO:0000313" key="13">
    <source>
        <dbReference type="EMBL" id="MCL6682915.1"/>
    </source>
</evidence>
<feature type="region of interest" description="Disordered" evidence="10">
    <location>
        <begin position="287"/>
        <end position="308"/>
    </location>
</feature>
<dbReference type="Pfam" id="PF02167">
    <property type="entry name" value="Cytochrom_C1"/>
    <property type="match status" value="1"/>
</dbReference>
<dbReference type="InterPro" id="IPR036909">
    <property type="entry name" value="Cyt_c-like_dom_sf"/>
</dbReference>
<keyword evidence="14" id="KW-1185">Reference proteome</keyword>
<protein>
    <recommendedName>
        <fullName evidence="2">Cytochrome c1</fullName>
    </recommendedName>
</protein>
<dbReference type="PANTHER" id="PTHR10266">
    <property type="entry name" value="CYTOCHROME C1"/>
    <property type="match status" value="1"/>
</dbReference>
<dbReference type="EMBL" id="JAMGBD010000001">
    <property type="protein sequence ID" value="MCL6682915.1"/>
    <property type="molecule type" value="Genomic_DNA"/>
</dbReference>
<comment type="subcellular location">
    <subcellularLocation>
        <location evidence="1">Membrane</location>
    </subcellularLocation>
</comment>
<organism evidence="13 14">
    <name type="scientific">Sphingomonas alba</name>
    <dbReference type="NCBI Taxonomy" id="2908208"/>
    <lineage>
        <taxon>Bacteria</taxon>
        <taxon>Pseudomonadati</taxon>
        <taxon>Pseudomonadota</taxon>
        <taxon>Alphaproteobacteria</taxon>
        <taxon>Sphingomonadales</taxon>
        <taxon>Sphingomonadaceae</taxon>
        <taxon>Sphingomonas</taxon>
    </lineage>
</organism>
<evidence type="ECO:0000256" key="5">
    <source>
        <dbReference type="ARBA" id="ARBA00022723"/>
    </source>
</evidence>
<evidence type="ECO:0000256" key="8">
    <source>
        <dbReference type="ARBA" id="ARBA00023136"/>
    </source>
</evidence>
<gene>
    <name evidence="13" type="ORF">LZ536_03230</name>
</gene>
<name>A0ABT0RJZ0_9SPHN</name>
<evidence type="ECO:0000256" key="3">
    <source>
        <dbReference type="ARBA" id="ARBA00022617"/>
    </source>
</evidence>
<evidence type="ECO:0000259" key="12">
    <source>
        <dbReference type="PROSITE" id="PS51007"/>
    </source>
</evidence>
<dbReference type="PROSITE" id="PS51007">
    <property type="entry name" value="CYTC"/>
    <property type="match status" value="1"/>
</dbReference>
<feature type="domain" description="Cytochrome c" evidence="12">
    <location>
        <begin position="62"/>
        <end position="171"/>
    </location>
</feature>
<reference evidence="13" key="1">
    <citation type="submission" date="2022-05" db="EMBL/GenBank/DDBJ databases">
        <authorList>
            <person name="Jo J.-H."/>
            <person name="Im W.-T."/>
        </authorList>
    </citation>
    <scope>NUCLEOTIDE SEQUENCE</scope>
    <source>
        <strain evidence="13">SE158</strain>
    </source>
</reference>
<dbReference type="InterPro" id="IPR002326">
    <property type="entry name" value="Cyt_c1"/>
</dbReference>
<proteinExistence type="predicted"/>
<sequence length="308" mass="33651">MVRILGFLVGLVFAGVAVISFFVNLVGNIQSPPEATAEEEYHVHPKALHLQSDGPFGSFDRQQVQRGFQIYKEVCSACHSMKLVAFRDLHELGYSEAEVKAIANQWATEVPSVNPDTGEPATRKATPADHFPAPYANETAARAANNNALPPDLSLMTKARHGGAAYVYSILTGYRNQPTELVKKFPGAKTPQGLHYNPYFANLNIAMPQPLVSDGQVTYAEGNPKPTVDQMAKDVSAFLVWTAEPKLENRHHYGWAVLLFLLVGTVLGYLSYQNIWAEAKRKVAPVGPLDPVNKAKRTRATKKAGVAG</sequence>
<keyword evidence="3 9" id="KW-0349">Heme</keyword>
<evidence type="ECO:0000313" key="14">
    <source>
        <dbReference type="Proteomes" id="UP001165363"/>
    </source>
</evidence>
<keyword evidence="6 11" id="KW-1133">Transmembrane helix</keyword>
<evidence type="ECO:0000256" key="9">
    <source>
        <dbReference type="PROSITE-ProRule" id="PRU00433"/>
    </source>
</evidence>
<dbReference type="Proteomes" id="UP001165363">
    <property type="component" value="Unassembled WGS sequence"/>
</dbReference>
<evidence type="ECO:0000256" key="6">
    <source>
        <dbReference type="ARBA" id="ARBA00022989"/>
    </source>
</evidence>
<keyword evidence="8 11" id="KW-0472">Membrane</keyword>